<dbReference type="Proteomes" id="UP000178347">
    <property type="component" value="Unassembled WGS sequence"/>
</dbReference>
<dbReference type="Gene3D" id="3.40.50.1010">
    <property type="entry name" value="5'-nuclease"/>
    <property type="match status" value="1"/>
</dbReference>
<dbReference type="AlphaFoldDB" id="A0A1F6MVS7"/>
<evidence type="ECO:0000259" key="1">
    <source>
        <dbReference type="Pfam" id="PF01936"/>
    </source>
</evidence>
<feature type="domain" description="NYN" evidence="1">
    <location>
        <begin position="10"/>
        <end position="131"/>
    </location>
</feature>
<dbReference type="GO" id="GO:0004540">
    <property type="term" value="F:RNA nuclease activity"/>
    <property type="evidence" value="ECO:0007669"/>
    <property type="project" value="InterPro"/>
</dbReference>
<dbReference type="STRING" id="1798692.A3G00_03245"/>
<evidence type="ECO:0000313" key="2">
    <source>
        <dbReference type="EMBL" id="OGH75732.1"/>
    </source>
</evidence>
<comment type="caution">
    <text evidence="2">The sequence shown here is derived from an EMBL/GenBank/DDBJ whole genome shotgun (WGS) entry which is preliminary data.</text>
</comment>
<dbReference type="EMBL" id="MFQN01000003">
    <property type="protein sequence ID" value="OGH75732.1"/>
    <property type="molecule type" value="Genomic_DNA"/>
</dbReference>
<gene>
    <name evidence="2" type="ORF">A3G00_03245</name>
</gene>
<proteinExistence type="predicted"/>
<dbReference type="InterPro" id="IPR021139">
    <property type="entry name" value="NYN"/>
</dbReference>
<sequence length="166" mass="19282">MPKIGNNYAFIDSQNLHLGILSLGWKLDYKRFRRYLKEKYHIERAYLFIGFVSGNQDLYNKLQEAGFILIFKPTIPDGNGDLKGNVDADLVLQVMIELEKFDKALVVTSDGDFYSLVRYLYGKRKLLAVLSPNYKRCSGLLRQHAKEKIFFMENLRGKLEYKKSTA</sequence>
<dbReference type="InterPro" id="IPR047140">
    <property type="entry name" value="LabA"/>
</dbReference>
<dbReference type="PANTHER" id="PTHR35458:SF2">
    <property type="entry name" value="SLR0755 PROTEIN"/>
    <property type="match status" value="1"/>
</dbReference>
<evidence type="ECO:0000313" key="3">
    <source>
        <dbReference type="Proteomes" id="UP000178347"/>
    </source>
</evidence>
<protein>
    <recommendedName>
        <fullName evidence="1">NYN domain-containing protein</fullName>
    </recommendedName>
</protein>
<reference evidence="2 3" key="1">
    <citation type="journal article" date="2016" name="Nat. Commun.">
        <title>Thousands of microbial genomes shed light on interconnected biogeochemical processes in an aquifer system.</title>
        <authorList>
            <person name="Anantharaman K."/>
            <person name="Brown C.T."/>
            <person name="Hug L.A."/>
            <person name="Sharon I."/>
            <person name="Castelle C.J."/>
            <person name="Probst A.J."/>
            <person name="Thomas B.C."/>
            <person name="Singh A."/>
            <person name="Wilkins M.J."/>
            <person name="Karaoz U."/>
            <person name="Brodie E.L."/>
            <person name="Williams K.H."/>
            <person name="Hubbard S.S."/>
            <person name="Banfield J.F."/>
        </authorList>
    </citation>
    <scope>NUCLEOTIDE SEQUENCE [LARGE SCALE GENOMIC DNA]</scope>
</reference>
<dbReference type="PANTHER" id="PTHR35458">
    <property type="entry name" value="SLR0755 PROTEIN"/>
    <property type="match status" value="1"/>
</dbReference>
<name>A0A1F6MVS7_9BACT</name>
<accession>A0A1F6MVS7</accession>
<dbReference type="Pfam" id="PF01936">
    <property type="entry name" value="NYN"/>
    <property type="match status" value="1"/>
</dbReference>
<organism evidence="2 3">
    <name type="scientific">Candidatus Magasanikbacteria bacterium RIFCSPLOWO2_12_FULL_43_12</name>
    <dbReference type="NCBI Taxonomy" id="1798692"/>
    <lineage>
        <taxon>Bacteria</taxon>
        <taxon>Candidatus Magasanikiibacteriota</taxon>
    </lineage>
</organism>